<organism evidence="2 3">
    <name type="scientific">Psilocybe cf. subviscida</name>
    <dbReference type="NCBI Taxonomy" id="2480587"/>
    <lineage>
        <taxon>Eukaryota</taxon>
        <taxon>Fungi</taxon>
        <taxon>Dikarya</taxon>
        <taxon>Basidiomycota</taxon>
        <taxon>Agaricomycotina</taxon>
        <taxon>Agaricomycetes</taxon>
        <taxon>Agaricomycetidae</taxon>
        <taxon>Agaricales</taxon>
        <taxon>Agaricineae</taxon>
        <taxon>Strophariaceae</taxon>
        <taxon>Psilocybe</taxon>
    </lineage>
</organism>
<keyword evidence="1" id="KW-1133">Transmembrane helix</keyword>
<protein>
    <submittedName>
        <fullName evidence="2">Uncharacterized protein</fullName>
    </submittedName>
</protein>
<dbReference type="AlphaFoldDB" id="A0A8H5BL10"/>
<keyword evidence="3" id="KW-1185">Reference proteome</keyword>
<evidence type="ECO:0000313" key="3">
    <source>
        <dbReference type="Proteomes" id="UP000567179"/>
    </source>
</evidence>
<proteinExistence type="predicted"/>
<evidence type="ECO:0000256" key="1">
    <source>
        <dbReference type="SAM" id="Phobius"/>
    </source>
</evidence>
<feature type="transmembrane region" description="Helical" evidence="1">
    <location>
        <begin position="34"/>
        <end position="61"/>
    </location>
</feature>
<evidence type="ECO:0000313" key="2">
    <source>
        <dbReference type="EMBL" id="KAF5325262.1"/>
    </source>
</evidence>
<dbReference type="Proteomes" id="UP000567179">
    <property type="component" value="Unassembled WGS sequence"/>
</dbReference>
<name>A0A8H5BL10_9AGAR</name>
<keyword evidence="1" id="KW-0812">Transmembrane</keyword>
<dbReference type="EMBL" id="JAACJJ010000015">
    <property type="protein sequence ID" value="KAF5325262.1"/>
    <property type="molecule type" value="Genomic_DNA"/>
</dbReference>
<accession>A0A8H5BL10</accession>
<keyword evidence="1" id="KW-0472">Membrane</keyword>
<sequence>MVTEVALGGITIASQVNATLAHKSTFAAQKTAQFVTFSTVFFSLSIATSLMTTLLIVARIISVHRVSGKARNGTIRNTYNPIIEIVIESAAVYSVSLLAFVIILTRHHTANSQYFAENIHAQSAGLAPMMIIYRIVAKQARPDTNWATAAVMSAMQFAPAMHQNTKVGGSTGSDDGRDTVMSIRTRSSMSATQEMLTSSM</sequence>
<comment type="caution">
    <text evidence="2">The sequence shown here is derived from an EMBL/GenBank/DDBJ whole genome shotgun (WGS) entry which is preliminary data.</text>
</comment>
<feature type="transmembrane region" description="Helical" evidence="1">
    <location>
        <begin position="82"/>
        <end position="104"/>
    </location>
</feature>
<gene>
    <name evidence="2" type="ORF">D9619_009526</name>
</gene>
<reference evidence="2 3" key="1">
    <citation type="journal article" date="2020" name="ISME J.">
        <title>Uncovering the hidden diversity of litter-decomposition mechanisms in mushroom-forming fungi.</title>
        <authorList>
            <person name="Floudas D."/>
            <person name="Bentzer J."/>
            <person name="Ahren D."/>
            <person name="Johansson T."/>
            <person name="Persson P."/>
            <person name="Tunlid A."/>
        </authorList>
    </citation>
    <scope>NUCLEOTIDE SEQUENCE [LARGE SCALE GENOMIC DNA]</scope>
    <source>
        <strain evidence="2 3">CBS 101986</strain>
    </source>
</reference>
<dbReference type="OrthoDB" id="3038148at2759"/>